<feature type="region of interest" description="Disordered" evidence="1">
    <location>
        <begin position="215"/>
        <end position="253"/>
    </location>
</feature>
<protein>
    <submittedName>
        <fullName evidence="2">Uncharacterized protein</fullName>
    </submittedName>
</protein>
<keyword evidence="3" id="KW-1185">Reference proteome</keyword>
<dbReference type="AlphaFoldDB" id="A0AAW1Y2L3"/>
<proteinExistence type="predicted"/>
<feature type="compositionally biased region" description="Low complexity" evidence="1">
    <location>
        <begin position="240"/>
        <end position="253"/>
    </location>
</feature>
<gene>
    <name evidence="2" type="ORF">M0R45_008736</name>
</gene>
<evidence type="ECO:0000256" key="1">
    <source>
        <dbReference type="SAM" id="MobiDB-lite"/>
    </source>
</evidence>
<dbReference type="Proteomes" id="UP001457282">
    <property type="component" value="Unassembled WGS sequence"/>
</dbReference>
<reference evidence="2 3" key="1">
    <citation type="journal article" date="2023" name="G3 (Bethesda)">
        <title>A chromosome-length genome assembly and annotation of blackberry (Rubus argutus, cv. 'Hillquist').</title>
        <authorList>
            <person name="Bruna T."/>
            <person name="Aryal R."/>
            <person name="Dudchenko O."/>
            <person name="Sargent D.J."/>
            <person name="Mead D."/>
            <person name="Buti M."/>
            <person name="Cavallini A."/>
            <person name="Hytonen T."/>
            <person name="Andres J."/>
            <person name="Pham M."/>
            <person name="Weisz D."/>
            <person name="Mascagni F."/>
            <person name="Usai G."/>
            <person name="Natali L."/>
            <person name="Bassil N."/>
            <person name="Fernandez G.E."/>
            <person name="Lomsadze A."/>
            <person name="Armour M."/>
            <person name="Olukolu B."/>
            <person name="Poorten T."/>
            <person name="Britton C."/>
            <person name="Davik J."/>
            <person name="Ashrafi H."/>
            <person name="Aiden E.L."/>
            <person name="Borodovsky M."/>
            <person name="Worthington M."/>
        </authorList>
    </citation>
    <scope>NUCLEOTIDE SEQUENCE [LARGE SCALE GENOMIC DNA]</scope>
    <source>
        <strain evidence="2">PI 553951</strain>
    </source>
</reference>
<dbReference type="EMBL" id="JBEDUW010000002">
    <property type="protein sequence ID" value="KAK9943117.1"/>
    <property type="molecule type" value="Genomic_DNA"/>
</dbReference>
<name>A0AAW1Y2L3_RUBAR</name>
<comment type="caution">
    <text evidence="2">The sequence shown here is derived from an EMBL/GenBank/DDBJ whole genome shotgun (WGS) entry which is preliminary data.</text>
</comment>
<evidence type="ECO:0000313" key="2">
    <source>
        <dbReference type="EMBL" id="KAK9943117.1"/>
    </source>
</evidence>
<evidence type="ECO:0000313" key="3">
    <source>
        <dbReference type="Proteomes" id="UP001457282"/>
    </source>
</evidence>
<organism evidence="2 3">
    <name type="scientific">Rubus argutus</name>
    <name type="common">Southern blackberry</name>
    <dbReference type="NCBI Taxonomy" id="59490"/>
    <lineage>
        <taxon>Eukaryota</taxon>
        <taxon>Viridiplantae</taxon>
        <taxon>Streptophyta</taxon>
        <taxon>Embryophyta</taxon>
        <taxon>Tracheophyta</taxon>
        <taxon>Spermatophyta</taxon>
        <taxon>Magnoliopsida</taxon>
        <taxon>eudicotyledons</taxon>
        <taxon>Gunneridae</taxon>
        <taxon>Pentapetalae</taxon>
        <taxon>rosids</taxon>
        <taxon>fabids</taxon>
        <taxon>Rosales</taxon>
        <taxon>Rosaceae</taxon>
        <taxon>Rosoideae</taxon>
        <taxon>Rosoideae incertae sedis</taxon>
        <taxon>Rubus</taxon>
    </lineage>
</organism>
<sequence>MLSDEIQQLLDVPSVLLASPIFTPSSFQNSKAAVFCLLMSPMYCVADEHENLQAAKIFFSSSSSFPSTSELKKREKKSLASKQLSQAATPAKPSRAADLSISVGLSNFFFPIPIDSVHRPPRLDFPIGIFQHRSELFRPVGLKPFRPALDPSQTPINPAVDRYADQFSHSTDHLVSIQSPFNLAVAQPDADQRRCSSAPRSTTLRPIVTVDLYPSPLTQPAVDRSPTTTLHLDSPPPLGGSPTSSEPSPALRL</sequence>
<accession>A0AAW1Y2L3</accession>